<reference evidence="2" key="1">
    <citation type="submission" date="2014-12" db="EMBL/GenBank/DDBJ databases">
        <title>Insight into the proteome of Arion vulgaris.</title>
        <authorList>
            <person name="Aradska J."/>
            <person name="Bulat T."/>
            <person name="Smidak R."/>
            <person name="Sarate P."/>
            <person name="Gangsoo J."/>
            <person name="Sialana F."/>
            <person name="Bilban M."/>
            <person name="Lubec G."/>
        </authorList>
    </citation>
    <scope>NUCLEOTIDE SEQUENCE</scope>
    <source>
        <tissue evidence="2">Skin</tissue>
    </source>
</reference>
<evidence type="ECO:0000313" key="2">
    <source>
        <dbReference type="EMBL" id="CEK86008.1"/>
    </source>
</evidence>
<proteinExistence type="predicted"/>
<dbReference type="EMBL" id="HACG01039143">
    <property type="protein sequence ID" value="CEK86008.1"/>
    <property type="molecule type" value="Transcribed_RNA"/>
</dbReference>
<dbReference type="AlphaFoldDB" id="A0A0B7AZ23"/>
<feature type="compositionally biased region" description="Polar residues" evidence="1">
    <location>
        <begin position="23"/>
        <end position="35"/>
    </location>
</feature>
<protein>
    <submittedName>
        <fullName evidence="2">Uncharacterized protein</fullName>
    </submittedName>
</protein>
<feature type="compositionally biased region" description="Polar residues" evidence="1">
    <location>
        <begin position="43"/>
        <end position="53"/>
    </location>
</feature>
<feature type="compositionally biased region" description="Basic and acidic residues" evidence="1">
    <location>
        <begin position="163"/>
        <end position="172"/>
    </location>
</feature>
<feature type="region of interest" description="Disordered" evidence="1">
    <location>
        <begin position="1"/>
        <end position="96"/>
    </location>
</feature>
<name>A0A0B7AZ23_9EUPU</name>
<feature type="non-terminal residue" evidence="2">
    <location>
        <position position="311"/>
    </location>
</feature>
<feature type="compositionally biased region" description="Polar residues" evidence="1">
    <location>
        <begin position="62"/>
        <end position="77"/>
    </location>
</feature>
<feature type="region of interest" description="Disordered" evidence="1">
    <location>
        <begin position="154"/>
        <end position="178"/>
    </location>
</feature>
<feature type="compositionally biased region" description="Basic and acidic residues" evidence="1">
    <location>
        <begin position="78"/>
        <end position="93"/>
    </location>
</feature>
<feature type="non-terminal residue" evidence="2">
    <location>
        <position position="1"/>
    </location>
</feature>
<sequence length="311" mass="33890">SESSKEEQSVSGIEPTITELSEETQGASGIKSTIAESFEEEQSVSGINSTTVELSEKKQITDESATSADISKNSAGNDSREYSEKFTSEHDSDVVPISIDDSSQSFLVQGHDMDIMDCTTTSDNEDMQDKDLQLTANIEDCFTISEAEMDCSVTESEAGTAAKPDEISDKMPRPSLSEPDVIYMDESADLDISSKDMNSDTDTCNIRISESMSITEDHSASDAIVCLDDANIEHANRQSNENSVNCNDIIIEPDFDKDCMLLNNSEPIEHMDSLQSSEREICDEFADKNISGNTSEVLSEIADKNISGNIS</sequence>
<organism evidence="2">
    <name type="scientific">Arion vulgaris</name>
    <dbReference type="NCBI Taxonomy" id="1028688"/>
    <lineage>
        <taxon>Eukaryota</taxon>
        <taxon>Metazoa</taxon>
        <taxon>Spiralia</taxon>
        <taxon>Lophotrochozoa</taxon>
        <taxon>Mollusca</taxon>
        <taxon>Gastropoda</taxon>
        <taxon>Heterobranchia</taxon>
        <taxon>Euthyneura</taxon>
        <taxon>Panpulmonata</taxon>
        <taxon>Eupulmonata</taxon>
        <taxon>Stylommatophora</taxon>
        <taxon>Helicina</taxon>
        <taxon>Arionoidea</taxon>
        <taxon>Arionidae</taxon>
        <taxon>Arion</taxon>
    </lineage>
</organism>
<accession>A0A0B7AZ23</accession>
<gene>
    <name evidence="2" type="primary">ORF151361</name>
</gene>
<evidence type="ECO:0000256" key="1">
    <source>
        <dbReference type="SAM" id="MobiDB-lite"/>
    </source>
</evidence>